<dbReference type="Proteomes" id="UP000616151">
    <property type="component" value="Unassembled WGS sequence"/>
</dbReference>
<comment type="caution">
    <text evidence="1">The sequence shown here is derived from an EMBL/GenBank/DDBJ whole genome shotgun (WGS) entry which is preliminary data.</text>
</comment>
<protein>
    <submittedName>
        <fullName evidence="1">Uncharacterized protein</fullName>
    </submittedName>
</protein>
<keyword evidence="2" id="KW-1185">Reference proteome</keyword>
<dbReference type="EMBL" id="JAENHL010000008">
    <property type="protein sequence ID" value="MBK1870711.1"/>
    <property type="molecule type" value="Genomic_DNA"/>
</dbReference>
<accession>A0ACC5RDY8</accession>
<sequence>MSYRAIYTYAWDLAEAGVGRAMDQFLRLGLDTVTYAGSYHAGKFLRPHGRTGKVYFPQDGTVYFHADHARYGAIKPVANYLLKECDILRELTDDKRLAVNVWLVLLHNTLLGSAHPDSAVTNAFGDKYIYNLCPSAPAARAYAVGLCKDVTESYDVSGISLETPGFLPYAHGYHHEFALNTPNRWLDGMLGLCFCDHCVKGASKAGIDAARLKAEVARDVSDYLGSDVDYPADMAEAFWHADMLDDNGLGAFLRWRMSVVTSLIAEIRAGVRQDINVAVIPSVARPTSGAWYEGSDLKGQAEAAGIIEACFYEPGAQRVKADLFDIKRRLRGKGKLRGILRPAYPDFTGEAEFLTAIEALASGGVNEFAFYNWGHLREANVGRIAKAMKILDGYA</sequence>
<gene>
    <name evidence="1" type="ORF">JHL16_30375</name>
</gene>
<organism evidence="1 2">
    <name type="scientific">Taklimakanibacter albus</name>
    <dbReference type="NCBI Taxonomy" id="2800327"/>
    <lineage>
        <taxon>Bacteria</taxon>
        <taxon>Pseudomonadati</taxon>
        <taxon>Pseudomonadota</taxon>
        <taxon>Alphaproteobacteria</taxon>
        <taxon>Hyphomicrobiales</taxon>
        <taxon>Aestuariivirgaceae</taxon>
        <taxon>Taklimakanibacter</taxon>
    </lineage>
</organism>
<evidence type="ECO:0000313" key="2">
    <source>
        <dbReference type="Proteomes" id="UP000616151"/>
    </source>
</evidence>
<proteinExistence type="predicted"/>
<reference evidence="1" key="1">
    <citation type="submission" date="2021-01" db="EMBL/GenBank/DDBJ databases">
        <authorList>
            <person name="Sun Q."/>
        </authorList>
    </citation>
    <scope>NUCLEOTIDE SEQUENCE</scope>
    <source>
        <strain evidence="1">YIM B02566</strain>
    </source>
</reference>
<name>A0ACC5RDY8_9HYPH</name>
<evidence type="ECO:0000313" key="1">
    <source>
        <dbReference type="EMBL" id="MBK1870711.1"/>
    </source>
</evidence>